<dbReference type="Gene3D" id="3.90.75.20">
    <property type="match status" value="1"/>
</dbReference>
<evidence type="ECO:0000313" key="2">
    <source>
        <dbReference type="Proteomes" id="UP000226269"/>
    </source>
</evidence>
<gene>
    <name evidence="1" type="ORF">SEP1_141</name>
</gene>
<keyword evidence="2" id="KW-1185">Reference proteome</keyword>
<accession>W5R8X3</accession>
<sequence length="192" mass="22974">MEVEIKIYDETLKIQVEEEDLDRFIKGIYKKDKTIDESKWRVHPFYTDYEIHPEGYVRYKDTKVLLDVKKYRKEPHHKPQFVCTSIFDEEGRHTVGLHKLVADTFIPIPWYLKNYHYTELSVGCKDGNYEDRESIKAYNLAWYAGRIVGSNPMIKVMDLEDDRVLYFPNEAQIDTFIRKNKLDPKRFNIKNG</sequence>
<name>W5R8X3_9CAUD</name>
<proteinExistence type="predicted"/>
<evidence type="ECO:0000313" key="1">
    <source>
        <dbReference type="EMBL" id="AGR48268.1"/>
    </source>
</evidence>
<reference evidence="1 2" key="1">
    <citation type="journal article" date="2014" name="J. Gen. Virol.">
        <title>Isolation and characterization of a new Staphylococcus epidermidis broad-spectrum bacteriophage.</title>
        <authorList>
            <person name="Melo L.D."/>
            <person name="Sillankorva S."/>
            <person name="Ackermann H.W."/>
            <person name="Kropinski A.M."/>
            <person name="Azeredo J."/>
            <person name="Cerca N."/>
        </authorList>
    </citation>
    <scope>NUCLEOTIDE SEQUENCE [LARGE SCALE GENOMIC DNA]</scope>
</reference>
<dbReference type="EMBL" id="KF021268">
    <property type="protein sequence ID" value="AGR48268.1"/>
    <property type="molecule type" value="Genomic_DNA"/>
</dbReference>
<protein>
    <submittedName>
        <fullName evidence="1">Uncharacterized protein</fullName>
    </submittedName>
</protein>
<dbReference type="Proteomes" id="UP000226269">
    <property type="component" value="Segment"/>
</dbReference>
<organism evidence="1 2">
    <name type="scientific">Staphylococcus phage phiIBB-SEP1</name>
    <dbReference type="NCBI Taxonomy" id="1340769"/>
    <lineage>
        <taxon>Viruses</taxon>
        <taxon>Duplodnaviria</taxon>
        <taxon>Heunggongvirae</taxon>
        <taxon>Uroviricota</taxon>
        <taxon>Caudoviricetes</taxon>
        <taxon>Herelleviridae</taxon>
        <taxon>Twortvirinae</taxon>
        <taxon>Sepunavirus</taxon>
        <taxon>Sepunavirus SEP1</taxon>
    </lineage>
</organism>